<accession>A0A2T3ZVH9</accession>
<sequence length="111" mass="12143">MHFSTTSLLAVLTASFASATQMQINYYKDACQNYAGQVNVNWATKLHGGPNNCYNYHFAQWANVANCFENSCTCIFYSQSNCQGGALTQSSNGGQNCVAVQNAQSFACYYT</sequence>
<dbReference type="STRING" id="983964.A0A2T3ZVH9"/>
<gene>
    <name evidence="2" type="ORF">M431DRAFT_98997</name>
</gene>
<dbReference type="RefSeq" id="XP_024768497.1">
    <property type="nucleotide sequence ID" value="XM_024925104.1"/>
</dbReference>
<evidence type="ECO:0008006" key="4">
    <source>
        <dbReference type="Google" id="ProtNLM"/>
    </source>
</evidence>
<keyword evidence="1" id="KW-0732">Signal</keyword>
<dbReference type="AlphaFoldDB" id="A0A2T3ZVH9"/>
<dbReference type="GeneID" id="36633687"/>
<evidence type="ECO:0000256" key="1">
    <source>
        <dbReference type="SAM" id="SignalP"/>
    </source>
</evidence>
<evidence type="ECO:0000313" key="2">
    <source>
        <dbReference type="EMBL" id="PTB48820.1"/>
    </source>
</evidence>
<dbReference type="Proteomes" id="UP000241690">
    <property type="component" value="Unassembled WGS sequence"/>
</dbReference>
<feature type="chain" id="PRO_5015574351" description="Small secreted protein" evidence="1">
    <location>
        <begin position="20"/>
        <end position="111"/>
    </location>
</feature>
<keyword evidence="3" id="KW-1185">Reference proteome</keyword>
<reference evidence="2 3" key="1">
    <citation type="submission" date="2016-07" db="EMBL/GenBank/DDBJ databases">
        <title>Multiple horizontal gene transfer events from other fungi enriched the ability of initially mycotrophic Trichoderma (Ascomycota) to feed on dead plant biomass.</title>
        <authorList>
            <consortium name="DOE Joint Genome Institute"/>
            <person name="Aerts A."/>
            <person name="Atanasova L."/>
            <person name="Chenthamara K."/>
            <person name="Zhang J."/>
            <person name="Grujic M."/>
            <person name="Henrissat B."/>
            <person name="Kuo A."/>
            <person name="Salamov A."/>
            <person name="Lipzen A."/>
            <person name="Labutti K."/>
            <person name="Barry K."/>
            <person name="Miao Y."/>
            <person name="Rahimi M.J."/>
            <person name="Shen Q."/>
            <person name="Grigoriev I.V."/>
            <person name="Kubicek C.P."/>
            <person name="Druzhinina I.S."/>
        </authorList>
    </citation>
    <scope>NUCLEOTIDE SEQUENCE [LARGE SCALE GENOMIC DNA]</scope>
    <source>
        <strain evidence="2 3">CBS 226.95</strain>
    </source>
</reference>
<evidence type="ECO:0000313" key="3">
    <source>
        <dbReference type="Proteomes" id="UP000241690"/>
    </source>
</evidence>
<organism evidence="2 3">
    <name type="scientific">Trichoderma harzianum CBS 226.95</name>
    <dbReference type="NCBI Taxonomy" id="983964"/>
    <lineage>
        <taxon>Eukaryota</taxon>
        <taxon>Fungi</taxon>
        <taxon>Dikarya</taxon>
        <taxon>Ascomycota</taxon>
        <taxon>Pezizomycotina</taxon>
        <taxon>Sordariomycetes</taxon>
        <taxon>Hypocreomycetidae</taxon>
        <taxon>Hypocreales</taxon>
        <taxon>Hypocreaceae</taxon>
        <taxon>Trichoderma</taxon>
    </lineage>
</organism>
<name>A0A2T3ZVH9_TRIHA</name>
<proteinExistence type="predicted"/>
<feature type="signal peptide" evidence="1">
    <location>
        <begin position="1"/>
        <end position="19"/>
    </location>
</feature>
<dbReference type="EMBL" id="KZ679696">
    <property type="protein sequence ID" value="PTB48820.1"/>
    <property type="molecule type" value="Genomic_DNA"/>
</dbReference>
<protein>
    <recommendedName>
        <fullName evidence="4">Small secreted protein</fullName>
    </recommendedName>
</protein>